<evidence type="ECO:0000259" key="2">
    <source>
        <dbReference type="Pfam" id="PF25672"/>
    </source>
</evidence>
<dbReference type="OrthoDB" id="352801at2"/>
<name>A0A1L8Z9X1_BORBI</name>
<accession>A0A1L8Z9X1</accession>
<sequence length="304" mass="34975">MRKSLFLYTLLIGGLMSCNLDSKLSSNKEQKNNNNVKEVSDSVQEDGLNDLYNNQEKQKSFTKNFGERKYEDLINPIEPIIPSESPKNKANIPNISIAHTQKKEIKREDLIPSTNEEKEADEAIKHLEENFLKNSKFSELIREVHVLKDEYALIKADLYDVFEKIHNKKTPLMENYKNNRDKINKLTQLQNNLNIHTELEQLINMIDIAENEISSAAFLFENAQKRLKESIIKRLESKNYRTSYGLKLSREATSGARSALNDARSALNNLESSALKKLEPMGRKKEIKELIKHAKTVLEGLSKK</sequence>
<dbReference type="NCBIfam" id="NF033721">
    <property type="entry name" value="P12_lipo"/>
    <property type="match status" value="1"/>
</dbReference>
<feature type="region of interest" description="Disordered" evidence="1">
    <location>
        <begin position="25"/>
        <end position="44"/>
    </location>
</feature>
<dbReference type="AlphaFoldDB" id="A0A1L8Z9X1"/>
<dbReference type="RefSeq" id="WP_071983845.1">
    <property type="nucleotide sequence ID" value="NZ_JAJNFX010000039.1"/>
</dbReference>
<dbReference type="EMBL" id="JNBW01000465">
    <property type="protein sequence ID" value="OJH14557.1"/>
    <property type="molecule type" value="Genomic_DNA"/>
</dbReference>
<feature type="domain" description="BBH37-like helical" evidence="2">
    <location>
        <begin position="109"/>
        <end position="299"/>
    </location>
</feature>
<comment type="caution">
    <text evidence="3">The sequence shown here is derived from an EMBL/GenBank/DDBJ whole genome shotgun (WGS) entry which is preliminary data.</text>
</comment>
<evidence type="ECO:0000313" key="3">
    <source>
        <dbReference type="EMBL" id="OJH14557.1"/>
    </source>
</evidence>
<keyword evidence="3" id="KW-0614">Plasmid</keyword>
<gene>
    <name evidence="3" type="ORF">ER70_08070</name>
</gene>
<evidence type="ECO:0000256" key="1">
    <source>
        <dbReference type="SAM" id="MobiDB-lite"/>
    </source>
</evidence>
<proteinExistence type="predicted"/>
<dbReference type="InterPro" id="IPR058057">
    <property type="entry name" value="BBH37-like"/>
</dbReference>
<reference evidence="3" key="2">
    <citation type="submission" date="2015-07" db="EMBL/GenBank/DDBJ databases">
        <authorList>
            <person name="Noorani M."/>
        </authorList>
    </citation>
    <scope>NUCLEOTIDE SEQUENCE</scope>
    <source>
        <strain evidence="3">CO275</strain>
        <plasmid evidence="3">unnamed</plasmid>
    </source>
</reference>
<dbReference type="InterPro" id="IPR057717">
    <property type="entry name" value="BBH37-like_helical"/>
</dbReference>
<organism evidence="3">
    <name type="scientific">Borrelia bissettiae</name>
    <name type="common">Borreliella bissettiae</name>
    <dbReference type="NCBI Taxonomy" id="64897"/>
    <lineage>
        <taxon>Bacteria</taxon>
        <taxon>Pseudomonadati</taxon>
        <taxon>Spirochaetota</taxon>
        <taxon>Spirochaetia</taxon>
        <taxon>Spirochaetales</taxon>
        <taxon>Borreliaceae</taxon>
        <taxon>Borreliella</taxon>
    </lineage>
</organism>
<reference evidence="3" key="1">
    <citation type="journal article" date="2015" name="Microbiology">
        <title>Similarities in murine infection and immune response to Borrelia bissettii and Borrelia burgdorferi sensu stricto.</title>
        <authorList>
            <person name="Leydet B.F.Jr."/>
            <person name="Liang F.T."/>
        </authorList>
    </citation>
    <scope>NUCLEOTIDE SEQUENCE [LARGE SCALE GENOMIC DNA]</scope>
    <source>
        <strain evidence="3">CO275</strain>
        <plasmid evidence="3">unnamed</plasmid>
    </source>
</reference>
<dbReference type="PROSITE" id="PS51257">
    <property type="entry name" value="PROKAR_LIPOPROTEIN"/>
    <property type="match status" value="1"/>
</dbReference>
<geneLocation type="plasmid" evidence="3">
    <name>unnamed</name>
</geneLocation>
<protein>
    <recommendedName>
        <fullName evidence="2">BBH37-like helical domain-containing protein</fullName>
    </recommendedName>
</protein>
<dbReference type="Pfam" id="PF25672">
    <property type="entry name" value="BBH37"/>
    <property type="match status" value="1"/>
</dbReference>